<dbReference type="SUPFAM" id="SSF49899">
    <property type="entry name" value="Concanavalin A-like lectins/glucanases"/>
    <property type="match status" value="1"/>
</dbReference>
<organism evidence="6">
    <name type="scientific">Danio rerio</name>
    <name type="common">Zebrafish</name>
    <name type="synonym">Brachydanio rerio</name>
    <dbReference type="NCBI Taxonomy" id="7955"/>
    <lineage>
        <taxon>Eukaryota</taxon>
        <taxon>Metazoa</taxon>
        <taxon>Chordata</taxon>
        <taxon>Craniata</taxon>
        <taxon>Vertebrata</taxon>
        <taxon>Euteleostomi</taxon>
        <taxon>Actinopterygii</taxon>
        <taxon>Neopterygii</taxon>
        <taxon>Teleostei</taxon>
        <taxon>Ostariophysi</taxon>
        <taxon>Cypriniformes</taxon>
        <taxon>Danionidae</taxon>
        <taxon>Danioninae</taxon>
        <taxon>Danio</taxon>
    </lineage>
</organism>
<dbReference type="Bgee" id="ENSDARG00000105607">
    <property type="expression patterns" value="Expressed in intestine and 4 other cell types or tissues"/>
</dbReference>
<keyword evidence="3" id="KW-0862">Zinc</keyword>
<evidence type="ECO:0000313" key="8">
    <source>
        <dbReference type="RefSeq" id="XP_005172380.1"/>
    </source>
</evidence>
<dbReference type="InterPro" id="IPR043136">
    <property type="entry name" value="B30.2/SPRY_sf"/>
</dbReference>
<dbReference type="Gene3D" id="4.10.830.40">
    <property type="match status" value="1"/>
</dbReference>
<evidence type="ECO:0000256" key="3">
    <source>
        <dbReference type="ARBA" id="ARBA00022833"/>
    </source>
</evidence>
<dbReference type="Pfam" id="PF00643">
    <property type="entry name" value="zf-B_box"/>
    <property type="match status" value="1"/>
</dbReference>
<evidence type="ECO:0000259" key="5">
    <source>
        <dbReference type="PROSITE" id="PS50119"/>
    </source>
</evidence>
<dbReference type="KEGG" id="dre:101883673"/>
<sequence length="491" mass="56081">MLATPEFPKEALFVSCDLCVEVKTPALKTCLKCEVSMCAQHLQTHLITPVLLQTHALTSPVQAGSTGQLASKCSAHGKLVEYYCLDDHVLVCMSCAIEKGHRLHNMKTLPTAHLELVDKLNEEMKKLQQRKKQAKELEMWHKNQTQALESCFHQLMETESSLKDLVFKRLQTSVSARLRALQTAVVAVSSALKEKDNFNFLQKFASVHKAIMDARKVDLKKGLESEPDCMKSIKEIRMNMQHIEKQVQELQRKFLAFVDPDCHPFAENEPNAVSELTFDPQTLGPGMTLSNDLRTLFYNSSGIYNSPAPLKSTVRCQQTNKTGSLRWFLNLSEHFDWTIGLCDTNARDGNYVNVYGLKKENSRLLLLQEEGVRENYSKFYTKQIRGRVFERQTISNEFHVTGSWKVEVIWDNSSSLLTIYSRNKPTKGLLLCKLTASRYAQNLCPFITMEHTTSTLQSRTNKRVDHRMYRDQQGLKPADYSFTEILCVLNK</sequence>
<evidence type="ECO:0000256" key="4">
    <source>
        <dbReference type="PROSITE-ProRule" id="PRU00024"/>
    </source>
</evidence>
<name>A0A1D5NSA3_DANRE</name>
<reference evidence="6" key="2">
    <citation type="submission" date="2016-10" db="UniProtKB">
        <authorList>
            <consortium name="Ensembl"/>
        </authorList>
    </citation>
    <scope>IDENTIFICATION</scope>
    <source>
        <strain evidence="6">Tuebingen</strain>
    </source>
</reference>
<evidence type="ECO:0000313" key="9">
    <source>
        <dbReference type="ZFIN" id="ZDB-GENE-160728-24"/>
    </source>
</evidence>
<dbReference type="GO" id="GO:0061630">
    <property type="term" value="F:ubiquitin protein ligase activity"/>
    <property type="evidence" value="ECO:0000318"/>
    <property type="project" value="GO_Central"/>
</dbReference>
<evidence type="ECO:0000256" key="1">
    <source>
        <dbReference type="ARBA" id="ARBA00022723"/>
    </source>
</evidence>
<dbReference type="GeneID" id="101883673"/>
<protein>
    <submittedName>
        <fullName evidence="8">E3 ubiquitin-protein ligase TRIM39</fullName>
    </submittedName>
    <submittedName>
        <fullName evidence="6">Si:dkey-183c6.9</fullName>
    </submittedName>
</protein>
<dbReference type="GO" id="GO:0005737">
    <property type="term" value="C:cytoplasm"/>
    <property type="evidence" value="ECO:0000318"/>
    <property type="project" value="GO_Central"/>
</dbReference>
<accession>A0A1D5NSA3</accession>
<dbReference type="InterPro" id="IPR013320">
    <property type="entry name" value="ConA-like_dom_sf"/>
</dbReference>
<dbReference type="OMA" id="VCMSCAI"/>
<dbReference type="AGR" id="ZFIN:ZDB-GENE-160728-24"/>
<dbReference type="GeneTree" id="ENSGT00980000198821"/>
<accession>A0A8M2BJN1</accession>
<dbReference type="ZFIN" id="ZDB-GENE-160728-24">
    <property type="gene designation" value="si:dkey-183c6.9"/>
</dbReference>
<dbReference type="PANTHER" id="PTHR25465:SF73">
    <property type="entry name" value="E3 UBIQUITIN_ISG15 LIGASE TRIM25 ISOFORM X1"/>
    <property type="match status" value="1"/>
</dbReference>
<dbReference type="RefSeq" id="XP_005172380.1">
    <property type="nucleotide sequence ID" value="XM_005172323.5"/>
</dbReference>
<dbReference type="eggNOG" id="ENOG502SM51">
    <property type="taxonomic scope" value="Eukaryota"/>
</dbReference>
<dbReference type="GO" id="GO:0008270">
    <property type="term" value="F:zinc ion binding"/>
    <property type="evidence" value="ECO:0007669"/>
    <property type="project" value="UniProtKB-KW"/>
</dbReference>
<reference evidence="8" key="3">
    <citation type="submission" date="2025-04" db="UniProtKB">
        <authorList>
            <consortium name="RefSeq"/>
        </authorList>
    </citation>
    <scope>IDENTIFICATION</scope>
    <source>
        <strain evidence="8">Tuebingen</strain>
    </source>
</reference>
<gene>
    <name evidence="6 8 9" type="primary">si:dkey-183c6.9</name>
</gene>
<feature type="domain" description="B box-type" evidence="5">
    <location>
        <begin position="68"/>
        <end position="109"/>
    </location>
</feature>
<dbReference type="Proteomes" id="UP000000437">
    <property type="component" value="Chromosome 7"/>
</dbReference>
<keyword evidence="7" id="KW-1185">Reference proteome</keyword>
<dbReference type="AlphaFoldDB" id="A0A1D5NSA3"/>
<dbReference type="PaxDb" id="7955-ENSDARP00000108919"/>
<dbReference type="InterPro" id="IPR051051">
    <property type="entry name" value="E3_ubiq-ligase_TRIM/RNF"/>
</dbReference>
<keyword evidence="2 4" id="KW-0863">Zinc-finger</keyword>
<evidence type="ECO:0000256" key="2">
    <source>
        <dbReference type="ARBA" id="ARBA00022771"/>
    </source>
</evidence>
<reference evidence="6 7" key="1">
    <citation type="journal article" date="2013" name="Nature">
        <title>The zebrafish reference genome sequence and its relationship to the human genome.</title>
        <authorList>
            <consortium name="Genome Reference Consortium Zebrafish"/>
            <person name="Howe K."/>
            <person name="Clark M.D."/>
            <person name="Torroja C.F."/>
            <person name="Torrance J."/>
            <person name="Berthelot C."/>
            <person name="Muffato M."/>
            <person name="Collins J.E."/>
            <person name="Humphray S."/>
            <person name="McLaren K."/>
            <person name="Matthews L."/>
            <person name="McLaren S."/>
            <person name="Sealy I."/>
            <person name="Caccamo M."/>
            <person name="Churcher C."/>
            <person name="Scott C."/>
            <person name="Barrett J.C."/>
            <person name="Koch R."/>
            <person name="Rauch G.J."/>
            <person name="White S."/>
            <person name="Chow W."/>
            <person name="Kilian B."/>
            <person name="Quintais L.T."/>
            <person name="Guerra-Assuncao J.A."/>
            <person name="Zhou Y."/>
            <person name="Gu Y."/>
            <person name="Yen J."/>
            <person name="Vogel J.H."/>
            <person name="Eyre T."/>
            <person name="Redmond S."/>
            <person name="Banerjee R."/>
            <person name="Chi J."/>
            <person name="Fu B."/>
            <person name="Langley E."/>
            <person name="Maguire S.F."/>
            <person name="Laird G.K."/>
            <person name="Lloyd D."/>
            <person name="Kenyon E."/>
            <person name="Donaldson S."/>
            <person name="Sehra H."/>
            <person name="Almeida-King J."/>
            <person name="Loveland J."/>
            <person name="Trevanion S."/>
            <person name="Jones M."/>
            <person name="Quail M."/>
            <person name="Willey D."/>
            <person name="Hunt A."/>
            <person name="Burton J."/>
            <person name="Sims S."/>
            <person name="McLay K."/>
            <person name="Plumb B."/>
            <person name="Davis J."/>
            <person name="Clee C."/>
            <person name="Oliver K."/>
            <person name="Clark R."/>
            <person name="Riddle C."/>
            <person name="Elliot D."/>
            <person name="Eliott D."/>
            <person name="Threadgold G."/>
            <person name="Harden G."/>
            <person name="Ware D."/>
            <person name="Begum S."/>
            <person name="Mortimore B."/>
            <person name="Mortimer B."/>
            <person name="Kerry G."/>
            <person name="Heath P."/>
            <person name="Phillimore B."/>
            <person name="Tracey A."/>
            <person name="Corby N."/>
            <person name="Dunn M."/>
            <person name="Johnson C."/>
            <person name="Wood J."/>
            <person name="Clark S."/>
            <person name="Pelan S."/>
            <person name="Griffiths G."/>
            <person name="Smith M."/>
            <person name="Glithero R."/>
            <person name="Howden P."/>
            <person name="Barker N."/>
            <person name="Lloyd C."/>
            <person name="Stevens C."/>
            <person name="Harley J."/>
            <person name="Holt K."/>
            <person name="Panagiotidis G."/>
            <person name="Lovell J."/>
            <person name="Beasley H."/>
            <person name="Henderson C."/>
            <person name="Gordon D."/>
            <person name="Auger K."/>
            <person name="Wright D."/>
            <person name="Collins J."/>
            <person name="Raisen C."/>
            <person name="Dyer L."/>
            <person name="Leung K."/>
            <person name="Robertson L."/>
            <person name="Ambridge K."/>
            <person name="Leongamornlert D."/>
            <person name="McGuire S."/>
            <person name="Gilderthorp R."/>
            <person name="Griffiths C."/>
            <person name="Manthravadi D."/>
            <person name="Nichol S."/>
            <person name="Barker G."/>
            <person name="Whitehead S."/>
            <person name="Kay M."/>
            <person name="Brown J."/>
            <person name="Murnane C."/>
            <person name="Gray E."/>
            <person name="Humphries M."/>
            <person name="Sycamore N."/>
            <person name="Barker D."/>
            <person name="Saunders D."/>
            <person name="Wallis J."/>
            <person name="Babbage A."/>
            <person name="Hammond S."/>
            <person name="Mashreghi-Mohammadi M."/>
            <person name="Barr L."/>
            <person name="Martin S."/>
            <person name="Wray P."/>
            <person name="Ellington A."/>
            <person name="Matthews N."/>
            <person name="Ellwood M."/>
            <person name="Woodmansey R."/>
            <person name="Clark G."/>
            <person name="Cooper J."/>
            <person name="Cooper J."/>
            <person name="Tromans A."/>
            <person name="Grafham D."/>
            <person name="Skuce C."/>
            <person name="Pandian R."/>
            <person name="Andrews R."/>
            <person name="Harrison E."/>
            <person name="Kimberley A."/>
            <person name="Garnett J."/>
            <person name="Fosker N."/>
            <person name="Hall R."/>
            <person name="Garner P."/>
            <person name="Kelly D."/>
            <person name="Bird C."/>
            <person name="Palmer S."/>
            <person name="Gehring I."/>
            <person name="Berger A."/>
            <person name="Dooley C.M."/>
            <person name="Ersan-Urun Z."/>
            <person name="Eser C."/>
            <person name="Geiger H."/>
            <person name="Geisler M."/>
            <person name="Karotki L."/>
            <person name="Kirn A."/>
            <person name="Konantz J."/>
            <person name="Konantz M."/>
            <person name="Oberlander M."/>
            <person name="Rudolph-Geiger S."/>
            <person name="Teucke M."/>
            <person name="Lanz C."/>
            <person name="Raddatz G."/>
            <person name="Osoegawa K."/>
            <person name="Zhu B."/>
            <person name="Rapp A."/>
            <person name="Widaa S."/>
            <person name="Langford C."/>
            <person name="Yang F."/>
            <person name="Schuster S.C."/>
            <person name="Carter N.P."/>
            <person name="Harrow J."/>
            <person name="Ning Z."/>
            <person name="Herrero J."/>
            <person name="Searle S.M."/>
            <person name="Enright A."/>
            <person name="Geisler R."/>
            <person name="Plasterk R.H."/>
            <person name="Lee C."/>
            <person name="Westerfield M."/>
            <person name="de Jong P.J."/>
            <person name="Zon L.I."/>
            <person name="Postlethwait J.H."/>
            <person name="Nusslein-Volhard C."/>
            <person name="Hubbard T.J."/>
            <person name="Roest Crollius H."/>
            <person name="Rogers J."/>
            <person name="Stemple D.L."/>
        </authorList>
    </citation>
    <scope>NUCLEOTIDE SEQUENCE [LARGE SCALE GENOMIC DNA]</scope>
    <source>
        <strain evidence="6">Tuebingen</strain>
    </source>
</reference>
<dbReference type="PANTHER" id="PTHR25465">
    <property type="entry name" value="B-BOX DOMAIN CONTAINING"/>
    <property type="match status" value="1"/>
</dbReference>
<dbReference type="OrthoDB" id="8930710at2759"/>
<keyword evidence="1" id="KW-0479">Metal-binding</keyword>
<evidence type="ECO:0000313" key="7">
    <source>
        <dbReference type="Proteomes" id="UP000000437"/>
    </source>
</evidence>
<proteinExistence type="predicted"/>
<evidence type="ECO:0000313" key="6">
    <source>
        <dbReference type="Ensembl" id="ENSDARP00000142713"/>
    </source>
</evidence>
<dbReference type="Gene3D" id="3.30.160.60">
    <property type="entry name" value="Classic Zinc Finger"/>
    <property type="match status" value="1"/>
</dbReference>
<dbReference type="SUPFAM" id="SSF57845">
    <property type="entry name" value="B-box zinc-binding domain"/>
    <property type="match status" value="1"/>
</dbReference>
<dbReference type="EMBL" id="CR388231">
    <property type="status" value="NOT_ANNOTATED_CDS"/>
    <property type="molecule type" value="Genomic_DNA"/>
</dbReference>
<dbReference type="PROSITE" id="PS50119">
    <property type="entry name" value="ZF_BBOX"/>
    <property type="match status" value="1"/>
</dbReference>
<dbReference type="GO" id="GO:0045087">
    <property type="term" value="P:innate immune response"/>
    <property type="evidence" value="ECO:0000318"/>
    <property type="project" value="GO_Central"/>
</dbReference>
<dbReference type="InterPro" id="IPR000315">
    <property type="entry name" value="Znf_B-box"/>
</dbReference>
<dbReference type="Gene3D" id="2.60.120.920">
    <property type="match status" value="1"/>
</dbReference>
<dbReference type="Ensembl" id="ENSDART00000173608.2">
    <property type="protein sequence ID" value="ENSDARP00000142713.1"/>
    <property type="gene ID" value="ENSDARG00000105607.2"/>
</dbReference>